<name>A0A6J7WH57_9CAUD</name>
<sequence>MTAPPIDQITLRDFFAAAALTGLLSDGDRKTAVQNAYDMADKMLKEREREAA</sequence>
<reference evidence="1" key="1">
    <citation type="submission" date="2020-05" db="EMBL/GenBank/DDBJ databases">
        <authorList>
            <person name="Chiriac C."/>
            <person name="Salcher M."/>
            <person name="Ghai R."/>
            <person name="Kavagutti S V."/>
        </authorList>
    </citation>
    <scope>NUCLEOTIDE SEQUENCE</scope>
</reference>
<protein>
    <submittedName>
        <fullName evidence="1">Uncharacterized protein</fullName>
    </submittedName>
</protein>
<gene>
    <name evidence="1" type="ORF">UFOVP173_40</name>
</gene>
<accession>A0A6J7WH57</accession>
<proteinExistence type="predicted"/>
<evidence type="ECO:0000313" key="1">
    <source>
        <dbReference type="EMBL" id="CAB5195035.1"/>
    </source>
</evidence>
<organism evidence="1">
    <name type="scientific">uncultured Caudovirales phage</name>
    <dbReference type="NCBI Taxonomy" id="2100421"/>
    <lineage>
        <taxon>Viruses</taxon>
        <taxon>Duplodnaviria</taxon>
        <taxon>Heunggongvirae</taxon>
        <taxon>Uroviricota</taxon>
        <taxon>Caudoviricetes</taxon>
        <taxon>Peduoviridae</taxon>
        <taxon>Maltschvirus</taxon>
        <taxon>Maltschvirus maltsch</taxon>
    </lineage>
</organism>
<dbReference type="EMBL" id="LR798217">
    <property type="protein sequence ID" value="CAB5195035.1"/>
    <property type="molecule type" value="Genomic_DNA"/>
</dbReference>